<comment type="caution">
    <text evidence="1">The sequence shown here is derived from an EMBL/GenBank/DDBJ whole genome shotgun (WGS) entry which is preliminary data.</text>
</comment>
<dbReference type="EMBL" id="JAKGTH010000010">
    <property type="protein sequence ID" value="MCF4102237.1"/>
    <property type="molecule type" value="Genomic_DNA"/>
</dbReference>
<evidence type="ECO:0000313" key="1">
    <source>
        <dbReference type="EMBL" id="MCF4102237.1"/>
    </source>
</evidence>
<organism evidence="1 2">
    <name type="scientific">Gillisia lutea</name>
    <dbReference type="NCBI Taxonomy" id="2909668"/>
    <lineage>
        <taxon>Bacteria</taxon>
        <taxon>Pseudomonadati</taxon>
        <taxon>Bacteroidota</taxon>
        <taxon>Flavobacteriia</taxon>
        <taxon>Flavobacteriales</taxon>
        <taxon>Flavobacteriaceae</taxon>
        <taxon>Gillisia</taxon>
    </lineage>
</organism>
<dbReference type="RefSeq" id="WP_236134387.1">
    <property type="nucleotide sequence ID" value="NZ_JAKGTH010000010.1"/>
</dbReference>
<keyword evidence="2" id="KW-1185">Reference proteome</keyword>
<protein>
    <recommendedName>
        <fullName evidence="3">Glycine dehydrogenase</fullName>
    </recommendedName>
</protein>
<gene>
    <name evidence="1" type="ORF">L1I30_11210</name>
</gene>
<evidence type="ECO:0000313" key="2">
    <source>
        <dbReference type="Proteomes" id="UP001179363"/>
    </source>
</evidence>
<accession>A0ABS9EH79</accession>
<sequence>MSKFKSIFVDCSKAGNCCDKAQYNEASLPEKVKMLVHLALCKPCRKYSNKNTKLTKLIKDCDLKTCTEEEKQAWKEKIKQEIALKDRG</sequence>
<reference evidence="1" key="1">
    <citation type="submission" date="2022-01" db="EMBL/GenBank/DDBJ databases">
        <title>Gillisia lutea sp. nov., isolated from marine plastic residues from the Malvarosa beach (Valencia, Spain).</title>
        <authorList>
            <person name="Vidal-Verdu A."/>
            <person name="Molina-Menor E."/>
            <person name="Satari L."/>
            <person name="Pascual J."/>
            <person name="Pereto J."/>
            <person name="Porcar M."/>
        </authorList>
    </citation>
    <scope>NUCLEOTIDE SEQUENCE</scope>
    <source>
        <strain evidence="1">M10.2A</strain>
    </source>
</reference>
<name>A0ABS9EH79_9FLAO</name>
<proteinExistence type="predicted"/>
<dbReference type="Proteomes" id="UP001179363">
    <property type="component" value="Unassembled WGS sequence"/>
</dbReference>
<evidence type="ECO:0008006" key="3">
    <source>
        <dbReference type="Google" id="ProtNLM"/>
    </source>
</evidence>